<evidence type="ECO:0000259" key="1">
    <source>
        <dbReference type="Pfam" id="PF20033"/>
    </source>
</evidence>
<dbReference type="AlphaFoldDB" id="A0A953HW68"/>
<organism evidence="2 3">
    <name type="scientific">Membranihabitans marinus</name>
    <dbReference type="NCBI Taxonomy" id="1227546"/>
    <lineage>
        <taxon>Bacteria</taxon>
        <taxon>Pseudomonadati</taxon>
        <taxon>Bacteroidota</taxon>
        <taxon>Saprospiria</taxon>
        <taxon>Saprospirales</taxon>
        <taxon>Saprospiraceae</taxon>
        <taxon>Membranihabitans</taxon>
    </lineage>
</organism>
<accession>A0A953HW68</accession>
<gene>
    <name evidence="2" type="ORF">KUV50_05940</name>
</gene>
<reference evidence="2" key="1">
    <citation type="submission" date="2021-06" db="EMBL/GenBank/DDBJ databases">
        <title>44 bacteria genomes isolated from Dapeng, Shenzhen.</title>
        <authorList>
            <person name="Zheng W."/>
            <person name="Yu S."/>
            <person name="Huang Y."/>
        </authorList>
    </citation>
    <scope>NUCLEOTIDE SEQUENCE</scope>
    <source>
        <strain evidence="2">DP5N28-2</strain>
    </source>
</reference>
<dbReference type="EMBL" id="JAHVHU010000005">
    <property type="protein sequence ID" value="MBY5957661.1"/>
    <property type="molecule type" value="Genomic_DNA"/>
</dbReference>
<comment type="caution">
    <text evidence="2">The sequence shown here is derived from an EMBL/GenBank/DDBJ whole genome shotgun (WGS) entry which is preliminary data.</text>
</comment>
<name>A0A953HW68_9BACT</name>
<sequence length="231" mass="27265">MKYWIFASISFFLLTSNCQSIKNLNAIPESDRLLSYKRTPCFGWCPTYEVTVLKDGTSYFSGLAYVPYLDTVQFDLSPEAFRKINAILRHPDYLNLTLDEPEEYVTDIPGLNFQDYKNHRQYELDVIIPDAIKLIVERIDRDLEKHKLIYHKEHYPMIRQEILIELKPNKDPYSLDGPDTYYQLSYQDHVGAHIHKYELFCAQDKISRALKAIKERSGVREAQINHILERR</sequence>
<feature type="domain" description="DUF6438" evidence="1">
    <location>
        <begin position="33"/>
        <end position="139"/>
    </location>
</feature>
<dbReference type="RefSeq" id="WP_222579178.1">
    <property type="nucleotide sequence ID" value="NZ_JAHVHU010000005.1"/>
</dbReference>
<evidence type="ECO:0000313" key="2">
    <source>
        <dbReference type="EMBL" id="MBY5957661.1"/>
    </source>
</evidence>
<evidence type="ECO:0000313" key="3">
    <source>
        <dbReference type="Proteomes" id="UP000753961"/>
    </source>
</evidence>
<proteinExistence type="predicted"/>
<protein>
    <recommendedName>
        <fullName evidence="1">DUF6438 domain-containing protein</fullName>
    </recommendedName>
</protein>
<dbReference type="Proteomes" id="UP000753961">
    <property type="component" value="Unassembled WGS sequence"/>
</dbReference>
<dbReference type="InterPro" id="IPR045497">
    <property type="entry name" value="DUF6438"/>
</dbReference>
<keyword evidence="3" id="KW-1185">Reference proteome</keyword>
<dbReference type="Pfam" id="PF20033">
    <property type="entry name" value="DUF6438"/>
    <property type="match status" value="1"/>
</dbReference>